<dbReference type="Gene3D" id="3.40.50.1240">
    <property type="entry name" value="Phosphoglycerate mutase-like"/>
    <property type="match status" value="1"/>
</dbReference>
<name>A0ABX1VHA7_9PLAN</name>
<dbReference type="Proteomes" id="UP000609651">
    <property type="component" value="Unassembled WGS sequence"/>
</dbReference>
<dbReference type="EMBL" id="WTPX01000127">
    <property type="protein sequence ID" value="NNJ27184.1"/>
    <property type="molecule type" value="Genomic_DNA"/>
</dbReference>
<accession>A0ABX1VHA7</accession>
<evidence type="ECO:0008006" key="3">
    <source>
        <dbReference type="Google" id="ProtNLM"/>
    </source>
</evidence>
<evidence type="ECO:0000313" key="2">
    <source>
        <dbReference type="Proteomes" id="UP000609651"/>
    </source>
</evidence>
<evidence type="ECO:0000313" key="1">
    <source>
        <dbReference type="EMBL" id="NNJ27184.1"/>
    </source>
</evidence>
<dbReference type="SUPFAM" id="SSF53254">
    <property type="entry name" value="Phosphoglycerate mutase-like"/>
    <property type="match status" value="1"/>
</dbReference>
<gene>
    <name evidence="1" type="ORF">LzC2_32850</name>
</gene>
<dbReference type="PANTHER" id="PTHR47623:SF1">
    <property type="entry name" value="OS09G0287300 PROTEIN"/>
    <property type="match status" value="1"/>
</dbReference>
<dbReference type="Pfam" id="PF00300">
    <property type="entry name" value="His_Phos_1"/>
    <property type="match status" value="1"/>
</dbReference>
<dbReference type="CDD" id="cd07067">
    <property type="entry name" value="HP_PGM_like"/>
    <property type="match status" value="1"/>
</dbReference>
<reference evidence="1 2" key="1">
    <citation type="journal article" date="2020" name="Syst. Appl. Microbiol.">
        <title>Alienimonas chondri sp. nov., a novel planctomycete isolated from the biofilm of the red alga Chondrus crispus.</title>
        <authorList>
            <person name="Vitorino I."/>
            <person name="Albuquerque L."/>
            <person name="Wiegand S."/>
            <person name="Kallscheuer N."/>
            <person name="da Costa M.S."/>
            <person name="Lobo-da-Cunha A."/>
            <person name="Jogler C."/>
            <person name="Lage O.M."/>
        </authorList>
    </citation>
    <scope>NUCLEOTIDE SEQUENCE [LARGE SCALE GENOMIC DNA]</scope>
    <source>
        <strain evidence="1 2">LzC2</strain>
    </source>
</reference>
<keyword evidence="2" id="KW-1185">Reference proteome</keyword>
<sequence>MKLLLLMRHAHAEGRAATDFDRPLSPRGLLEADAVGDALAAANLVPDVILASAALRTKTTAERVAARLPDAPAVQTLQELYGATAEEQREALRTCGDAGRVLLIAHNPGIADHVAELSGPTRCPPATCIAFEAALDDWMEFTPQTATTEVRRIGG</sequence>
<dbReference type="PANTHER" id="PTHR47623">
    <property type="entry name" value="OS09G0287300 PROTEIN"/>
    <property type="match status" value="1"/>
</dbReference>
<dbReference type="InterPro" id="IPR013078">
    <property type="entry name" value="His_Pase_superF_clade-1"/>
</dbReference>
<dbReference type="RefSeq" id="WP_171188961.1">
    <property type="nucleotide sequence ID" value="NZ_WTPX01000127.1"/>
</dbReference>
<organism evidence="1 2">
    <name type="scientific">Alienimonas chondri</name>
    <dbReference type="NCBI Taxonomy" id="2681879"/>
    <lineage>
        <taxon>Bacteria</taxon>
        <taxon>Pseudomonadati</taxon>
        <taxon>Planctomycetota</taxon>
        <taxon>Planctomycetia</taxon>
        <taxon>Planctomycetales</taxon>
        <taxon>Planctomycetaceae</taxon>
        <taxon>Alienimonas</taxon>
    </lineage>
</organism>
<proteinExistence type="predicted"/>
<dbReference type="InterPro" id="IPR029033">
    <property type="entry name" value="His_PPase_superfam"/>
</dbReference>
<protein>
    <recommendedName>
        <fullName evidence="3">Histidine phosphatase family protein</fullName>
    </recommendedName>
</protein>
<comment type="caution">
    <text evidence="1">The sequence shown here is derived from an EMBL/GenBank/DDBJ whole genome shotgun (WGS) entry which is preliminary data.</text>
</comment>